<name>A0A9D4L310_DREPO</name>
<protein>
    <submittedName>
        <fullName evidence="1">Uncharacterized protein</fullName>
    </submittedName>
</protein>
<accession>A0A9D4L310</accession>
<reference evidence="1" key="2">
    <citation type="submission" date="2020-11" db="EMBL/GenBank/DDBJ databases">
        <authorList>
            <person name="McCartney M.A."/>
            <person name="Auch B."/>
            <person name="Kono T."/>
            <person name="Mallez S."/>
            <person name="Becker A."/>
            <person name="Gohl D.M."/>
            <person name="Silverstein K.A.T."/>
            <person name="Koren S."/>
            <person name="Bechman K.B."/>
            <person name="Herman A."/>
            <person name="Abrahante J.E."/>
            <person name="Garbe J."/>
        </authorList>
    </citation>
    <scope>NUCLEOTIDE SEQUENCE</scope>
    <source>
        <strain evidence="1">Duluth1</strain>
        <tissue evidence="1">Whole animal</tissue>
    </source>
</reference>
<evidence type="ECO:0000313" key="2">
    <source>
        <dbReference type="Proteomes" id="UP000828390"/>
    </source>
</evidence>
<reference evidence="1" key="1">
    <citation type="journal article" date="2019" name="bioRxiv">
        <title>The Genome of the Zebra Mussel, Dreissena polymorpha: A Resource for Invasive Species Research.</title>
        <authorList>
            <person name="McCartney M.A."/>
            <person name="Auch B."/>
            <person name="Kono T."/>
            <person name="Mallez S."/>
            <person name="Zhang Y."/>
            <person name="Obille A."/>
            <person name="Becker A."/>
            <person name="Abrahante J.E."/>
            <person name="Garbe J."/>
            <person name="Badalamenti J.P."/>
            <person name="Herman A."/>
            <person name="Mangelson H."/>
            <person name="Liachko I."/>
            <person name="Sullivan S."/>
            <person name="Sone E.D."/>
            <person name="Koren S."/>
            <person name="Silverstein K.A.T."/>
            <person name="Beckman K.B."/>
            <person name="Gohl D.M."/>
        </authorList>
    </citation>
    <scope>NUCLEOTIDE SEQUENCE</scope>
    <source>
        <strain evidence="1">Duluth1</strain>
        <tissue evidence="1">Whole animal</tissue>
    </source>
</reference>
<sequence length="117" mass="13591">MRAHELARVFLARKARRNKEIYDSKLSFTQYHVGDAVWFLREARRVGVSPKLEPLYDGPFIVTAMPSQIHLTIQLDADGQQRSIHHDKLKPHRGKNIPAWVLKVQNKLKVKRNNSVN</sequence>
<proteinExistence type="predicted"/>
<dbReference type="EMBL" id="JAIWYP010000003">
    <property type="protein sequence ID" value="KAH3850389.1"/>
    <property type="molecule type" value="Genomic_DNA"/>
</dbReference>
<dbReference type="AlphaFoldDB" id="A0A9D4L310"/>
<keyword evidence="2" id="KW-1185">Reference proteome</keyword>
<organism evidence="1 2">
    <name type="scientific">Dreissena polymorpha</name>
    <name type="common">Zebra mussel</name>
    <name type="synonym">Mytilus polymorpha</name>
    <dbReference type="NCBI Taxonomy" id="45954"/>
    <lineage>
        <taxon>Eukaryota</taxon>
        <taxon>Metazoa</taxon>
        <taxon>Spiralia</taxon>
        <taxon>Lophotrochozoa</taxon>
        <taxon>Mollusca</taxon>
        <taxon>Bivalvia</taxon>
        <taxon>Autobranchia</taxon>
        <taxon>Heteroconchia</taxon>
        <taxon>Euheterodonta</taxon>
        <taxon>Imparidentia</taxon>
        <taxon>Neoheterodontei</taxon>
        <taxon>Myida</taxon>
        <taxon>Dreissenoidea</taxon>
        <taxon>Dreissenidae</taxon>
        <taxon>Dreissena</taxon>
    </lineage>
</organism>
<evidence type="ECO:0000313" key="1">
    <source>
        <dbReference type="EMBL" id="KAH3850389.1"/>
    </source>
</evidence>
<dbReference type="Proteomes" id="UP000828390">
    <property type="component" value="Unassembled WGS sequence"/>
</dbReference>
<gene>
    <name evidence="1" type="ORF">DPMN_092800</name>
</gene>
<comment type="caution">
    <text evidence="1">The sequence shown here is derived from an EMBL/GenBank/DDBJ whole genome shotgun (WGS) entry which is preliminary data.</text>
</comment>